<accession>A0AA88GNJ8</accession>
<reference evidence="2 3" key="1">
    <citation type="journal article" date="2018" name="BMC Genomics">
        <title>The genome of Naegleria lovaniensis, the basis for a comparative approach to unravel pathogenicity factors of the human pathogenic amoeba N. fowleri.</title>
        <authorList>
            <person name="Liechti N."/>
            <person name="Schurch N."/>
            <person name="Bruggmann R."/>
            <person name="Wittwer M."/>
        </authorList>
    </citation>
    <scope>NUCLEOTIDE SEQUENCE [LARGE SCALE GENOMIC DNA]</scope>
    <source>
        <strain evidence="2 3">ATCC 30569</strain>
    </source>
</reference>
<evidence type="ECO:0000313" key="2">
    <source>
        <dbReference type="EMBL" id="KAG2381313.1"/>
    </source>
</evidence>
<dbReference type="Proteomes" id="UP000816034">
    <property type="component" value="Unassembled WGS sequence"/>
</dbReference>
<comment type="caution">
    <text evidence="2">The sequence shown here is derived from an EMBL/GenBank/DDBJ whole genome shotgun (WGS) entry which is preliminary data.</text>
</comment>
<protein>
    <submittedName>
        <fullName evidence="2">Uncharacterized protein</fullName>
    </submittedName>
</protein>
<keyword evidence="1" id="KW-0812">Transmembrane</keyword>
<feature type="transmembrane region" description="Helical" evidence="1">
    <location>
        <begin position="170"/>
        <end position="189"/>
    </location>
</feature>
<feature type="transmembrane region" description="Helical" evidence="1">
    <location>
        <begin position="144"/>
        <end position="163"/>
    </location>
</feature>
<dbReference type="RefSeq" id="XP_044546993.1">
    <property type="nucleotide sequence ID" value="XM_044696148.1"/>
</dbReference>
<keyword evidence="1" id="KW-0472">Membrane</keyword>
<dbReference type="GeneID" id="68098756"/>
<dbReference type="AlphaFoldDB" id="A0AA88GNJ8"/>
<gene>
    <name evidence="2" type="ORF">C9374_006302</name>
</gene>
<feature type="transmembrane region" description="Helical" evidence="1">
    <location>
        <begin position="38"/>
        <end position="60"/>
    </location>
</feature>
<keyword evidence="1" id="KW-1133">Transmembrane helix</keyword>
<name>A0AA88GNJ8_NAELO</name>
<keyword evidence="3" id="KW-1185">Reference proteome</keyword>
<organism evidence="2 3">
    <name type="scientific">Naegleria lovaniensis</name>
    <name type="common">Amoeba</name>
    <dbReference type="NCBI Taxonomy" id="51637"/>
    <lineage>
        <taxon>Eukaryota</taxon>
        <taxon>Discoba</taxon>
        <taxon>Heterolobosea</taxon>
        <taxon>Tetramitia</taxon>
        <taxon>Eutetramitia</taxon>
        <taxon>Vahlkampfiidae</taxon>
        <taxon>Naegleria</taxon>
    </lineage>
</organism>
<feature type="transmembrane region" description="Helical" evidence="1">
    <location>
        <begin position="104"/>
        <end position="124"/>
    </location>
</feature>
<evidence type="ECO:0000256" key="1">
    <source>
        <dbReference type="SAM" id="Phobius"/>
    </source>
</evidence>
<dbReference type="EMBL" id="PYSW02000027">
    <property type="protein sequence ID" value="KAG2381313.1"/>
    <property type="molecule type" value="Genomic_DNA"/>
</dbReference>
<evidence type="ECO:0000313" key="3">
    <source>
        <dbReference type="Proteomes" id="UP000816034"/>
    </source>
</evidence>
<proteinExistence type="predicted"/>
<sequence length="208" mass="23430">MLLSTTLALDVLQSYFYALIGPLGWYANSFGFSTFDLYLMSLFFIMFCPMSVIPLLFLGVRAPYGKFALPNAKVENKGLEGSSFNRAAMNFYSKFDLVVSNGKLAFAFQETFSLLLFCFVLYKYPIDLFHSNNNNTFETVQKVIASLMFLTHYVHRAFIFTLVRAHSMSASSLSIVLMASSFCAANGYLNSKGIWVYHVLPPIPNPFP</sequence>